<dbReference type="PROSITE" id="PS51257">
    <property type="entry name" value="PROKAR_LIPOPROTEIN"/>
    <property type="match status" value="1"/>
</dbReference>
<dbReference type="InterPro" id="IPR032179">
    <property type="entry name" value="Cry22Aa_Ig-like"/>
</dbReference>
<dbReference type="KEGG" id="ffa:FFWV33_07440"/>
<keyword evidence="4" id="KW-1185">Reference proteome</keyword>
<dbReference type="Pfam" id="PF16403">
    <property type="entry name" value="Bact_surface_Ig-like"/>
    <property type="match status" value="1"/>
</dbReference>
<keyword evidence="1" id="KW-0732">Signal</keyword>
<organism evidence="3 4">
    <name type="scientific">Flavobacterium faecale</name>
    <dbReference type="NCBI Taxonomy" id="1355330"/>
    <lineage>
        <taxon>Bacteria</taxon>
        <taxon>Pseudomonadati</taxon>
        <taxon>Bacteroidota</taxon>
        <taxon>Flavobacteriia</taxon>
        <taxon>Flavobacteriales</taxon>
        <taxon>Flavobacteriaceae</taxon>
        <taxon>Flavobacterium</taxon>
    </lineage>
</organism>
<feature type="signal peptide" evidence="1">
    <location>
        <begin position="1"/>
        <end position="19"/>
    </location>
</feature>
<dbReference type="AlphaFoldDB" id="A0A2S1LC85"/>
<evidence type="ECO:0000256" key="1">
    <source>
        <dbReference type="SAM" id="SignalP"/>
    </source>
</evidence>
<protein>
    <recommendedName>
        <fullName evidence="2">Pesticidal crystal protein Cry22Aa Ig-like domain-containing protein</fullName>
    </recommendedName>
</protein>
<accession>A0A2S1LC85</accession>
<dbReference type="OrthoDB" id="1423116at2"/>
<reference evidence="3 4" key="1">
    <citation type="submission" date="2017-04" db="EMBL/GenBank/DDBJ databases">
        <title>Compelte genome sequence of WV33.</title>
        <authorList>
            <person name="Lee P.C."/>
        </authorList>
    </citation>
    <scope>NUCLEOTIDE SEQUENCE [LARGE SCALE GENOMIC DNA]</scope>
    <source>
        <strain evidence="3 4">WV33</strain>
    </source>
</reference>
<dbReference type="RefSeq" id="WP_108740321.1">
    <property type="nucleotide sequence ID" value="NZ_CP020918.1"/>
</dbReference>
<feature type="domain" description="Pesticidal crystal protein Cry22Aa Ig-like" evidence="2">
    <location>
        <begin position="35"/>
        <end position="111"/>
    </location>
</feature>
<gene>
    <name evidence="3" type="ORF">FFWV33_07440</name>
</gene>
<feature type="chain" id="PRO_5015621925" description="Pesticidal crystal protein Cry22Aa Ig-like domain-containing protein" evidence="1">
    <location>
        <begin position="20"/>
        <end position="245"/>
    </location>
</feature>
<evidence type="ECO:0000313" key="3">
    <source>
        <dbReference type="EMBL" id="AWG21370.1"/>
    </source>
</evidence>
<evidence type="ECO:0000259" key="2">
    <source>
        <dbReference type="Pfam" id="PF16403"/>
    </source>
</evidence>
<name>A0A2S1LC85_9FLAO</name>
<dbReference type="EMBL" id="CP020918">
    <property type="protein sequence ID" value="AWG21370.1"/>
    <property type="molecule type" value="Genomic_DNA"/>
</dbReference>
<sequence>MRKLIIAIFIASSLFTACTNVETENLSAITYFPVFTISGANPYFVEQGTTYVEPGAVAKAGATIVPTITTAVGKYRGTTTLDTSKIDEYEVTYSATNVDGFVGKGSRKVIIYKTGNLVNSIEGVYTSTILRNGVNGGDSYIDIKYIYIWKKADGTYQISDSFGGWYEFGRAIAHSESPGGIINAVDIPTNNFTFPGTHSNAYFGGTVKITGLTVNPTTKQLVMTTTWVTGDTTYNFLATLTQVQL</sequence>
<proteinExistence type="predicted"/>
<dbReference type="Proteomes" id="UP000244527">
    <property type="component" value="Chromosome"/>
</dbReference>
<evidence type="ECO:0000313" key="4">
    <source>
        <dbReference type="Proteomes" id="UP000244527"/>
    </source>
</evidence>